<comment type="caution">
    <text evidence="3">The sequence shown here is derived from an EMBL/GenBank/DDBJ whole genome shotgun (WGS) entry which is preliminary data.</text>
</comment>
<keyword evidence="1" id="KW-0175">Coiled coil</keyword>
<evidence type="ECO:0000313" key="4">
    <source>
        <dbReference type="Proteomes" id="UP001500037"/>
    </source>
</evidence>
<name>A0ABN1WSW2_9ACTN</name>
<proteinExistence type="predicted"/>
<feature type="compositionally biased region" description="Basic residues" evidence="2">
    <location>
        <begin position="122"/>
        <end position="139"/>
    </location>
</feature>
<gene>
    <name evidence="3" type="ORF">GCM10009665_61600</name>
</gene>
<feature type="coiled-coil region" evidence="1">
    <location>
        <begin position="17"/>
        <end position="51"/>
    </location>
</feature>
<reference evidence="3 4" key="1">
    <citation type="journal article" date="2019" name="Int. J. Syst. Evol. Microbiol.">
        <title>The Global Catalogue of Microorganisms (GCM) 10K type strain sequencing project: providing services to taxonomists for standard genome sequencing and annotation.</title>
        <authorList>
            <consortium name="The Broad Institute Genomics Platform"/>
            <consortium name="The Broad Institute Genome Sequencing Center for Infectious Disease"/>
            <person name="Wu L."/>
            <person name="Ma J."/>
        </authorList>
    </citation>
    <scope>NUCLEOTIDE SEQUENCE [LARGE SCALE GENOMIC DNA]</scope>
    <source>
        <strain evidence="3 4">JCM 13004</strain>
    </source>
</reference>
<sequence>MGSESTFGADRGLASTIALLEAQQPVVEERLRRAEAEVAAATAERDAMAKALEGLRLLSWGKPVDDGIAERAAELPRSSAAEVVQEAGAVSETEAAAAPAEQEAAPAQDGPAVATAGAGRRSVAKKATAKKVAAKKATAKKTASVPEQEAPAPVAKRTARKAVAKGSEGRAATKRTSTVRKAARAETEPVAGGSPVEAPAPRTGARRKVADAESVLEVLSQAAAPLRAREVADLLGLDILEGNINAIRTRLERLARDGRAQRSGRGLYTAADGGPQAAD</sequence>
<evidence type="ECO:0000313" key="3">
    <source>
        <dbReference type="EMBL" id="GAA1263762.1"/>
    </source>
</evidence>
<feature type="region of interest" description="Disordered" evidence="2">
    <location>
        <begin position="84"/>
        <end position="208"/>
    </location>
</feature>
<accession>A0ABN1WSW2</accession>
<feature type="region of interest" description="Disordered" evidence="2">
    <location>
        <begin position="257"/>
        <end position="279"/>
    </location>
</feature>
<feature type="compositionally biased region" description="Low complexity" evidence="2">
    <location>
        <begin position="86"/>
        <end position="112"/>
    </location>
</feature>
<keyword evidence="4" id="KW-1185">Reference proteome</keyword>
<organism evidence="3 4">
    <name type="scientific">Kitasatospora nipponensis</name>
    <dbReference type="NCBI Taxonomy" id="258049"/>
    <lineage>
        <taxon>Bacteria</taxon>
        <taxon>Bacillati</taxon>
        <taxon>Actinomycetota</taxon>
        <taxon>Actinomycetes</taxon>
        <taxon>Kitasatosporales</taxon>
        <taxon>Streptomycetaceae</taxon>
        <taxon>Kitasatospora</taxon>
    </lineage>
</organism>
<protein>
    <submittedName>
        <fullName evidence="3">Uncharacterized protein</fullName>
    </submittedName>
</protein>
<evidence type="ECO:0000256" key="2">
    <source>
        <dbReference type="SAM" id="MobiDB-lite"/>
    </source>
</evidence>
<dbReference type="EMBL" id="BAAALF010000160">
    <property type="protein sequence ID" value="GAA1263762.1"/>
    <property type="molecule type" value="Genomic_DNA"/>
</dbReference>
<dbReference type="Proteomes" id="UP001500037">
    <property type="component" value="Unassembled WGS sequence"/>
</dbReference>
<evidence type="ECO:0000256" key="1">
    <source>
        <dbReference type="SAM" id="Coils"/>
    </source>
</evidence>